<comment type="caution">
    <text evidence="1">The sequence shown here is derived from an EMBL/GenBank/DDBJ whole genome shotgun (WGS) entry which is preliminary data.</text>
</comment>
<proteinExistence type="predicted"/>
<dbReference type="OrthoDB" id="10406147at2759"/>
<protein>
    <submittedName>
        <fullName evidence="1">Uncharacterized protein</fullName>
    </submittedName>
</protein>
<keyword evidence="2" id="KW-1185">Reference proteome</keyword>
<organism evidence="1 2">
    <name type="scientific">Araneus ventricosus</name>
    <name type="common">Orbweaver spider</name>
    <name type="synonym">Epeira ventricosa</name>
    <dbReference type="NCBI Taxonomy" id="182803"/>
    <lineage>
        <taxon>Eukaryota</taxon>
        <taxon>Metazoa</taxon>
        <taxon>Ecdysozoa</taxon>
        <taxon>Arthropoda</taxon>
        <taxon>Chelicerata</taxon>
        <taxon>Arachnida</taxon>
        <taxon>Araneae</taxon>
        <taxon>Araneomorphae</taxon>
        <taxon>Entelegynae</taxon>
        <taxon>Araneoidea</taxon>
        <taxon>Araneidae</taxon>
        <taxon>Araneus</taxon>
    </lineage>
</organism>
<reference evidence="1 2" key="1">
    <citation type="journal article" date="2019" name="Sci. Rep.">
        <title>Orb-weaving spider Araneus ventricosus genome elucidates the spidroin gene catalogue.</title>
        <authorList>
            <person name="Kono N."/>
            <person name="Nakamura H."/>
            <person name="Ohtoshi R."/>
            <person name="Moran D.A.P."/>
            <person name="Shinohara A."/>
            <person name="Yoshida Y."/>
            <person name="Fujiwara M."/>
            <person name="Mori M."/>
            <person name="Tomita M."/>
            <person name="Arakawa K."/>
        </authorList>
    </citation>
    <scope>NUCLEOTIDE SEQUENCE [LARGE SCALE GENOMIC DNA]</scope>
</reference>
<sequence>MAKILGIRRAISDPPTIDSVKVQTNHMSGKVSAGLISPGTNRQSSTFVSSLISLILLPTNVFQGSVLVIHPKTIMESVQKYVFKGNFKASNIVEAILAPMAARDCNPENRIRHH</sequence>
<dbReference type="Proteomes" id="UP000499080">
    <property type="component" value="Unassembled WGS sequence"/>
</dbReference>
<accession>A0A4Y2KTL6</accession>
<evidence type="ECO:0000313" key="2">
    <source>
        <dbReference type="Proteomes" id="UP000499080"/>
    </source>
</evidence>
<dbReference type="EMBL" id="BGPR01004919">
    <property type="protein sequence ID" value="GBN04843.1"/>
    <property type="molecule type" value="Genomic_DNA"/>
</dbReference>
<name>A0A4Y2KTL6_ARAVE</name>
<dbReference type="AlphaFoldDB" id="A0A4Y2KTL6"/>
<evidence type="ECO:0000313" key="1">
    <source>
        <dbReference type="EMBL" id="GBN04843.1"/>
    </source>
</evidence>
<gene>
    <name evidence="1" type="ORF">AVEN_1926_1</name>
</gene>